<evidence type="ECO:0000259" key="7">
    <source>
        <dbReference type="Pfam" id="PF13916"/>
    </source>
</evidence>
<organism evidence="8 9">
    <name type="scientific">Denticeps clupeoides</name>
    <name type="common">denticle herring</name>
    <dbReference type="NCBI Taxonomy" id="299321"/>
    <lineage>
        <taxon>Eukaryota</taxon>
        <taxon>Metazoa</taxon>
        <taxon>Chordata</taxon>
        <taxon>Craniata</taxon>
        <taxon>Vertebrata</taxon>
        <taxon>Euteleostomi</taxon>
        <taxon>Actinopterygii</taxon>
        <taxon>Neopterygii</taxon>
        <taxon>Teleostei</taxon>
        <taxon>Clupei</taxon>
        <taxon>Clupeiformes</taxon>
        <taxon>Denticipitoidei</taxon>
        <taxon>Denticipitidae</taxon>
        <taxon>Denticeps</taxon>
    </lineage>
</organism>
<feature type="compositionally biased region" description="Basic and acidic residues" evidence="5">
    <location>
        <begin position="280"/>
        <end position="298"/>
    </location>
</feature>
<dbReference type="InterPro" id="IPR026671">
    <property type="entry name" value="PPP1R18/Tprn"/>
</dbReference>
<feature type="compositionally biased region" description="Basic and acidic residues" evidence="5">
    <location>
        <begin position="17"/>
        <end position="35"/>
    </location>
</feature>
<dbReference type="GeneTree" id="ENSGT00530000064035"/>
<dbReference type="GO" id="GO:0005737">
    <property type="term" value="C:cytoplasm"/>
    <property type="evidence" value="ECO:0007669"/>
    <property type="project" value="UniProtKB-SubCell"/>
</dbReference>
<evidence type="ECO:0008006" key="10">
    <source>
        <dbReference type="Google" id="ProtNLM"/>
    </source>
</evidence>
<keyword evidence="9" id="KW-1185">Reference proteome</keyword>
<dbReference type="PANTHER" id="PTHR21685:SF0">
    <property type="entry name" value="PHOSTENSIN"/>
    <property type="match status" value="1"/>
</dbReference>
<reference evidence="8" key="1">
    <citation type="submission" date="2025-08" db="UniProtKB">
        <authorList>
            <consortium name="Ensembl"/>
        </authorList>
    </citation>
    <scope>IDENTIFICATION</scope>
</reference>
<keyword evidence="3" id="KW-0597">Phosphoprotein</keyword>
<comment type="subcellular location">
    <subcellularLocation>
        <location evidence="1">Cytoplasm</location>
    </subcellularLocation>
</comment>
<dbReference type="InterPro" id="IPR025907">
    <property type="entry name" value="Phostensin/Taperin_PP1-bd_dom"/>
</dbReference>
<feature type="compositionally biased region" description="Basic and acidic residues" evidence="5">
    <location>
        <begin position="218"/>
        <end position="247"/>
    </location>
</feature>
<feature type="region of interest" description="Disordered" evidence="5">
    <location>
        <begin position="278"/>
        <end position="470"/>
    </location>
</feature>
<evidence type="ECO:0000256" key="1">
    <source>
        <dbReference type="ARBA" id="ARBA00004496"/>
    </source>
</evidence>
<dbReference type="PANTHER" id="PTHR21685">
    <property type="entry name" value="TON-B BOX DOMAIN"/>
    <property type="match status" value="1"/>
</dbReference>
<gene>
    <name evidence="8" type="primary">PPP1R18</name>
</gene>
<dbReference type="Pfam" id="PF13914">
    <property type="entry name" value="Phostensin"/>
    <property type="match status" value="1"/>
</dbReference>
<feature type="region of interest" description="Disordered" evidence="5">
    <location>
        <begin position="113"/>
        <end position="167"/>
    </location>
</feature>
<feature type="region of interest" description="Disordered" evidence="5">
    <location>
        <begin position="17"/>
        <end position="86"/>
    </location>
</feature>
<dbReference type="Pfam" id="PF13916">
    <property type="entry name" value="Phostensin_N"/>
    <property type="match status" value="1"/>
</dbReference>
<dbReference type="GO" id="GO:0003779">
    <property type="term" value="F:actin binding"/>
    <property type="evidence" value="ECO:0007669"/>
    <property type="project" value="UniProtKB-KW"/>
</dbReference>
<dbReference type="AlphaFoldDB" id="A0AAY4BMD5"/>
<evidence type="ECO:0000256" key="3">
    <source>
        <dbReference type="ARBA" id="ARBA00022553"/>
    </source>
</evidence>
<evidence type="ECO:0000256" key="2">
    <source>
        <dbReference type="ARBA" id="ARBA00022490"/>
    </source>
</evidence>
<proteinExistence type="predicted"/>
<dbReference type="GO" id="GO:0019902">
    <property type="term" value="F:phosphatase binding"/>
    <property type="evidence" value="ECO:0007669"/>
    <property type="project" value="InterPro"/>
</dbReference>
<evidence type="ECO:0000259" key="6">
    <source>
        <dbReference type="Pfam" id="PF13914"/>
    </source>
</evidence>
<keyword evidence="4" id="KW-0009">Actin-binding</keyword>
<accession>A0AAY4BMD5</accession>
<keyword evidence="2" id="KW-0963">Cytoplasm</keyword>
<feature type="domain" description="Phostensin/Taperin PP1-binding" evidence="6">
    <location>
        <begin position="423"/>
        <end position="495"/>
    </location>
</feature>
<dbReference type="InterPro" id="IPR025903">
    <property type="entry name" value="Phostensin/Taperin_N_dom"/>
</dbReference>
<protein>
    <recommendedName>
        <fullName evidence="10">Phostensin</fullName>
    </recommendedName>
</protein>
<feature type="compositionally biased region" description="Basic and acidic residues" evidence="5">
    <location>
        <begin position="331"/>
        <end position="377"/>
    </location>
</feature>
<dbReference type="Proteomes" id="UP000694580">
    <property type="component" value="Unplaced"/>
</dbReference>
<feature type="compositionally biased region" description="Basic and acidic residues" evidence="5">
    <location>
        <begin position="307"/>
        <end position="322"/>
    </location>
</feature>
<feature type="compositionally biased region" description="Basic and acidic residues" evidence="5">
    <location>
        <begin position="68"/>
        <end position="83"/>
    </location>
</feature>
<feature type="domain" description="Phostensin/Taperin N-terminal" evidence="7">
    <location>
        <begin position="32"/>
        <end position="111"/>
    </location>
</feature>
<feature type="region of interest" description="Disordered" evidence="5">
    <location>
        <begin position="211"/>
        <end position="263"/>
    </location>
</feature>
<feature type="compositionally biased region" description="Pro residues" evidence="5">
    <location>
        <begin position="395"/>
        <end position="416"/>
    </location>
</feature>
<evidence type="ECO:0000256" key="5">
    <source>
        <dbReference type="SAM" id="MobiDB-lite"/>
    </source>
</evidence>
<feature type="compositionally biased region" description="Low complexity" evidence="5">
    <location>
        <begin position="439"/>
        <end position="461"/>
    </location>
</feature>
<name>A0AAY4BMD5_9TELE</name>
<dbReference type="Ensembl" id="ENSDCDT00010025107.1">
    <property type="protein sequence ID" value="ENSDCDP00010022070.1"/>
    <property type="gene ID" value="ENSDCDG00010011716.1"/>
</dbReference>
<reference evidence="8" key="2">
    <citation type="submission" date="2025-09" db="UniProtKB">
        <authorList>
            <consortium name="Ensembl"/>
        </authorList>
    </citation>
    <scope>IDENTIFICATION</scope>
</reference>
<evidence type="ECO:0000313" key="8">
    <source>
        <dbReference type="Ensembl" id="ENSDCDP00010022070.1"/>
    </source>
</evidence>
<evidence type="ECO:0000256" key="4">
    <source>
        <dbReference type="ARBA" id="ARBA00023203"/>
    </source>
</evidence>
<sequence>MSVSSLPEWKQLLLERKRREEEERERREKEEEERLASMPAWKRGIIQRRKAKQEGNLSPGPPGGEPTLRLEAERPRFTTDPLKKYSRVSTETIGPICQNPFMRFQCGWRRGKEVEKGGEGGLEKGDEQENEGGVHRGRDIAPKDERYRDRRDSCRESAKEKEWEREASVFSKNTEELICKTGQRREQAMQQELWRATQACMYVDADVTRDTDVEENSEAQHIEGESEGMMHTHHDSHPERNREEHPVIPKSPKHSAWSGQSLAEGDVHIPRNVFYGVDYSSERTSEATGGVERRESWRAGRPLTRIESLRERIRQREMERQRCSNPDGDEGERGESEGKDDEKEEGRRRRRKDEEDKWAAAVMDRELRAERDRRQEEPAGLLPPGPKKHLDRGVPPAPAPSPSSPPPSHSPSPSPPLFSIRSASSVAGKRGTTITITPKKAAGASAPASGPARVQAPAGAAPGEGGKKRYPTAEEIEVIGGYQRLEKSCLLKNRGAAHRGVSRENSAWPSFLELLPDASYSHFRSLSYSNSRVN</sequence>
<evidence type="ECO:0000313" key="9">
    <source>
        <dbReference type="Proteomes" id="UP000694580"/>
    </source>
</evidence>